<evidence type="ECO:0000313" key="1">
    <source>
        <dbReference type="EMBL" id="EHO50058.1"/>
    </source>
</evidence>
<evidence type="ECO:0000313" key="2">
    <source>
        <dbReference type="Proteomes" id="UP000005025"/>
    </source>
</evidence>
<sequence>MSHATPNYIAAVLFSRGLRPFHKVGIQAQDFFSTLWKRAAPGRSLR</sequence>
<protein>
    <submittedName>
        <fullName evidence="1">Uncharacterized protein</fullName>
    </submittedName>
</protein>
<dbReference type="STRING" id="797516.HMPREF9104_02224"/>
<proteinExistence type="predicted"/>
<comment type="caution">
    <text evidence="1">The sequence shown here is derived from an EMBL/GenBank/DDBJ whole genome shotgun (WGS) entry which is preliminary data.</text>
</comment>
<organism evidence="1 2">
    <name type="scientific">Lentilactobacillus kisonensis F0435</name>
    <dbReference type="NCBI Taxonomy" id="797516"/>
    <lineage>
        <taxon>Bacteria</taxon>
        <taxon>Bacillati</taxon>
        <taxon>Bacillota</taxon>
        <taxon>Bacilli</taxon>
        <taxon>Lactobacillales</taxon>
        <taxon>Lactobacillaceae</taxon>
        <taxon>Lentilactobacillus</taxon>
    </lineage>
</organism>
<dbReference type="AlphaFoldDB" id="H1LHY3"/>
<name>H1LHY3_9LACO</name>
<dbReference type="HOGENOM" id="CLU_3193034_0_0_9"/>
<gene>
    <name evidence="1" type="ORF">HMPREF9104_02224</name>
</gene>
<reference evidence="1 2" key="1">
    <citation type="submission" date="2011-09" db="EMBL/GenBank/DDBJ databases">
        <authorList>
            <person name="Weinstock G."/>
            <person name="Sodergren E."/>
            <person name="Clifton S."/>
            <person name="Fulton L."/>
            <person name="Fulton B."/>
            <person name="Courtney L."/>
            <person name="Fronick C."/>
            <person name="Harrison M."/>
            <person name="Strong C."/>
            <person name="Farmer C."/>
            <person name="Delahaunty K."/>
            <person name="Markovic C."/>
            <person name="Hall O."/>
            <person name="Minx P."/>
            <person name="Tomlinson C."/>
            <person name="Mitreva M."/>
            <person name="Hou S."/>
            <person name="Chen J."/>
            <person name="Wollam A."/>
            <person name="Pepin K.H."/>
            <person name="Johnson M."/>
            <person name="Bhonagiri V."/>
            <person name="Zhang X."/>
            <person name="Suruliraj S."/>
            <person name="Warren W."/>
            <person name="Chinwalla A."/>
            <person name="Mardis E.R."/>
            <person name="Wilson R.K."/>
        </authorList>
    </citation>
    <scope>NUCLEOTIDE SEQUENCE [LARGE SCALE GENOMIC DNA]</scope>
    <source>
        <strain evidence="1 2">F0435</strain>
    </source>
</reference>
<dbReference type="Proteomes" id="UP000005025">
    <property type="component" value="Unassembled WGS sequence"/>
</dbReference>
<feature type="non-terminal residue" evidence="1">
    <location>
        <position position="46"/>
    </location>
</feature>
<accession>H1LHY3</accession>
<dbReference type="EMBL" id="AGRJ01000198">
    <property type="protein sequence ID" value="EHO50058.1"/>
    <property type="molecule type" value="Genomic_DNA"/>
</dbReference>